<dbReference type="GO" id="GO:0005886">
    <property type="term" value="C:plasma membrane"/>
    <property type="evidence" value="ECO:0007669"/>
    <property type="project" value="UniProtKB-SubCell"/>
</dbReference>
<evidence type="ECO:0000313" key="9">
    <source>
        <dbReference type="EMBL" id="GGE10773.1"/>
    </source>
</evidence>
<keyword evidence="3" id="KW-1003">Cell membrane</keyword>
<dbReference type="InterPro" id="IPR035906">
    <property type="entry name" value="MetI-like_sf"/>
</dbReference>
<evidence type="ECO:0000256" key="3">
    <source>
        <dbReference type="ARBA" id="ARBA00022475"/>
    </source>
</evidence>
<dbReference type="Gene3D" id="1.10.3720.10">
    <property type="entry name" value="MetI-like"/>
    <property type="match status" value="1"/>
</dbReference>
<name>A0A917E742_9HYPH</name>
<reference evidence="9" key="1">
    <citation type="journal article" date="2014" name="Int. J. Syst. Evol. Microbiol.">
        <title>Complete genome sequence of Corynebacterium casei LMG S-19264T (=DSM 44701T), isolated from a smear-ripened cheese.</title>
        <authorList>
            <consortium name="US DOE Joint Genome Institute (JGI-PGF)"/>
            <person name="Walter F."/>
            <person name="Albersmeier A."/>
            <person name="Kalinowski J."/>
            <person name="Ruckert C."/>
        </authorList>
    </citation>
    <scope>NUCLEOTIDE SEQUENCE</scope>
    <source>
        <strain evidence="9">CGMCC 1.15367</strain>
    </source>
</reference>
<feature type="transmembrane region" description="Helical" evidence="7">
    <location>
        <begin position="36"/>
        <end position="58"/>
    </location>
</feature>
<dbReference type="EMBL" id="BMIQ01000005">
    <property type="protein sequence ID" value="GGE10773.1"/>
    <property type="molecule type" value="Genomic_DNA"/>
</dbReference>
<dbReference type="PANTHER" id="PTHR43744">
    <property type="entry name" value="ABC TRANSPORTER PERMEASE PROTEIN MG189-RELATED-RELATED"/>
    <property type="match status" value="1"/>
</dbReference>
<dbReference type="InterPro" id="IPR000515">
    <property type="entry name" value="MetI-like"/>
</dbReference>
<proteinExistence type="inferred from homology"/>
<keyword evidence="5 7" id="KW-1133">Transmembrane helix</keyword>
<dbReference type="PANTHER" id="PTHR43744:SF12">
    <property type="entry name" value="ABC TRANSPORTER PERMEASE PROTEIN MG189-RELATED"/>
    <property type="match status" value="1"/>
</dbReference>
<evidence type="ECO:0000256" key="2">
    <source>
        <dbReference type="ARBA" id="ARBA00022448"/>
    </source>
</evidence>
<accession>A0A917E742</accession>
<evidence type="ECO:0000256" key="1">
    <source>
        <dbReference type="ARBA" id="ARBA00004651"/>
    </source>
</evidence>
<sequence length="302" mass="32628">MRALAPLRAPARAAAASVPAARRHPARRGQGTAELLLVHGALLLVMVQALYPLVWVLFGSLKTKQEIIGNIWGPPLAPVVSNYVEAWRMAGMGTRILNSVTVTGLALALLVLVATPCAYAVTRLRFPGRALVLGFVVAAMLVPPQVMAIPLFIVARDLSLINSLPGIALIHAASAMPLAIFIMRGFFLTLPAELEDAARMDGAGRLATLVHVMLPLIRPGIALVLIFGFIEIWNDFFLAFLLLRRPELQTIPLGLVAFFQQYDSLWNLYFAALTIVTLPVVAVFLLMQRQFIAGLTAGAVKA</sequence>
<feature type="domain" description="ABC transmembrane type-1" evidence="8">
    <location>
        <begin position="96"/>
        <end position="287"/>
    </location>
</feature>
<comment type="subcellular location">
    <subcellularLocation>
        <location evidence="1 7">Cell membrane</location>
        <topology evidence="1 7">Multi-pass membrane protein</topology>
    </subcellularLocation>
</comment>
<organism evidence="9 10">
    <name type="scientific">Aureimonas endophytica</name>
    <dbReference type="NCBI Taxonomy" id="2027858"/>
    <lineage>
        <taxon>Bacteria</taxon>
        <taxon>Pseudomonadati</taxon>
        <taxon>Pseudomonadota</taxon>
        <taxon>Alphaproteobacteria</taxon>
        <taxon>Hyphomicrobiales</taxon>
        <taxon>Aurantimonadaceae</taxon>
        <taxon>Aureimonas</taxon>
    </lineage>
</organism>
<evidence type="ECO:0000256" key="4">
    <source>
        <dbReference type="ARBA" id="ARBA00022692"/>
    </source>
</evidence>
<evidence type="ECO:0000256" key="7">
    <source>
        <dbReference type="RuleBase" id="RU363032"/>
    </source>
</evidence>
<evidence type="ECO:0000259" key="8">
    <source>
        <dbReference type="PROSITE" id="PS50928"/>
    </source>
</evidence>
<dbReference type="PROSITE" id="PS50928">
    <property type="entry name" value="ABC_TM1"/>
    <property type="match status" value="1"/>
</dbReference>
<dbReference type="Proteomes" id="UP000644699">
    <property type="component" value="Unassembled WGS sequence"/>
</dbReference>
<dbReference type="Pfam" id="PF00528">
    <property type="entry name" value="BPD_transp_1"/>
    <property type="match status" value="1"/>
</dbReference>
<dbReference type="CDD" id="cd06261">
    <property type="entry name" value="TM_PBP2"/>
    <property type="match status" value="1"/>
</dbReference>
<protein>
    <submittedName>
        <fullName evidence="9">ABC transporter permease</fullName>
    </submittedName>
</protein>
<evidence type="ECO:0000256" key="6">
    <source>
        <dbReference type="ARBA" id="ARBA00023136"/>
    </source>
</evidence>
<evidence type="ECO:0000256" key="5">
    <source>
        <dbReference type="ARBA" id="ARBA00022989"/>
    </source>
</evidence>
<keyword evidence="4 7" id="KW-0812">Transmembrane</keyword>
<gene>
    <name evidence="9" type="ORF">GCM10011390_32220</name>
</gene>
<comment type="similarity">
    <text evidence="7">Belongs to the binding-protein-dependent transport system permease family.</text>
</comment>
<dbReference type="GO" id="GO:0055085">
    <property type="term" value="P:transmembrane transport"/>
    <property type="evidence" value="ECO:0007669"/>
    <property type="project" value="InterPro"/>
</dbReference>
<dbReference type="SUPFAM" id="SSF161098">
    <property type="entry name" value="MetI-like"/>
    <property type="match status" value="1"/>
</dbReference>
<comment type="caution">
    <text evidence="9">The sequence shown here is derived from an EMBL/GenBank/DDBJ whole genome shotgun (WGS) entry which is preliminary data.</text>
</comment>
<keyword evidence="6 7" id="KW-0472">Membrane</keyword>
<dbReference type="AlphaFoldDB" id="A0A917E742"/>
<feature type="transmembrane region" description="Helical" evidence="7">
    <location>
        <begin position="133"/>
        <end position="155"/>
    </location>
</feature>
<feature type="transmembrane region" description="Helical" evidence="7">
    <location>
        <begin position="167"/>
        <end position="187"/>
    </location>
</feature>
<dbReference type="RefSeq" id="WP_244639520.1">
    <property type="nucleotide sequence ID" value="NZ_BMIQ01000005.1"/>
</dbReference>
<keyword evidence="10" id="KW-1185">Reference proteome</keyword>
<keyword evidence="2 7" id="KW-0813">Transport</keyword>
<feature type="transmembrane region" description="Helical" evidence="7">
    <location>
        <begin position="96"/>
        <end position="121"/>
    </location>
</feature>
<reference evidence="9" key="2">
    <citation type="submission" date="2020-09" db="EMBL/GenBank/DDBJ databases">
        <authorList>
            <person name="Sun Q."/>
            <person name="Zhou Y."/>
        </authorList>
    </citation>
    <scope>NUCLEOTIDE SEQUENCE</scope>
    <source>
        <strain evidence="9">CGMCC 1.15367</strain>
    </source>
</reference>
<feature type="transmembrane region" description="Helical" evidence="7">
    <location>
        <begin position="264"/>
        <end position="287"/>
    </location>
</feature>
<evidence type="ECO:0000313" key="10">
    <source>
        <dbReference type="Proteomes" id="UP000644699"/>
    </source>
</evidence>